<dbReference type="Pfam" id="PF03496">
    <property type="entry name" value="ADPrib_exo_Tox"/>
    <property type="match status" value="1"/>
</dbReference>
<proteinExistence type="predicted"/>
<evidence type="ECO:0000313" key="8">
    <source>
        <dbReference type="EMBL" id="CAF3897464.1"/>
    </source>
</evidence>
<dbReference type="EMBL" id="CAJNOW010017962">
    <property type="protein sequence ID" value="CAF1661712.1"/>
    <property type="molecule type" value="Genomic_DNA"/>
</dbReference>
<keyword evidence="1" id="KW-0677">Repeat</keyword>
<dbReference type="Proteomes" id="UP000663834">
    <property type="component" value="Unassembled WGS sequence"/>
</dbReference>
<feature type="repeat" description="TPR" evidence="3">
    <location>
        <begin position="532"/>
        <end position="565"/>
    </location>
</feature>
<evidence type="ECO:0000313" key="7">
    <source>
        <dbReference type="EMBL" id="CAF3896562.1"/>
    </source>
</evidence>
<dbReference type="SUPFAM" id="SSF81901">
    <property type="entry name" value="HCP-like"/>
    <property type="match status" value="1"/>
</dbReference>
<organism evidence="5 9">
    <name type="scientific">Rotaria magnacalcarata</name>
    <dbReference type="NCBI Taxonomy" id="392030"/>
    <lineage>
        <taxon>Eukaryota</taxon>
        <taxon>Metazoa</taxon>
        <taxon>Spiralia</taxon>
        <taxon>Gnathifera</taxon>
        <taxon>Rotifera</taxon>
        <taxon>Eurotatoria</taxon>
        <taxon>Bdelloidea</taxon>
        <taxon>Philodinida</taxon>
        <taxon>Philodinidae</taxon>
        <taxon>Rotaria</taxon>
    </lineage>
</organism>
<dbReference type="PANTHER" id="PTHR45641">
    <property type="entry name" value="TETRATRICOPEPTIDE REPEAT PROTEIN (AFU_ORTHOLOGUE AFUA_6G03870)"/>
    <property type="match status" value="1"/>
</dbReference>
<accession>A0A816BU33</accession>
<evidence type="ECO:0000256" key="2">
    <source>
        <dbReference type="ARBA" id="ARBA00022803"/>
    </source>
</evidence>
<feature type="repeat" description="TPR" evidence="3">
    <location>
        <begin position="574"/>
        <end position="607"/>
    </location>
</feature>
<dbReference type="PROSITE" id="PS51996">
    <property type="entry name" value="TR_MART"/>
    <property type="match status" value="1"/>
</dbReference>
<dbReference type="InterPro" id="IPR019734">
    <property type="entry name" value="TPR_rpt"/>
</dbReference>
<feature type="domain" description="ADP ribosyltransferase" evidence="4">
    <location>
        <begin position="218"/>
        <end position="380"/>
    </location>
</feature>
<keyword evidence="2 3" id="KW-0802">TPR repeat</keyword>
<dbReference type="PANTHER" id="PTHR45641:SF19">
    <property type="entry name" value="NEPHROCYSTIN-3"/>
    <property type="match status" value="1"/>
</dbReference>
<protein>
    <recommendedName>
        <fullName evidence="4">ADP ribosyltransferase domain-containing protein</fullName>
    </recommendedName>
</protein>
<evidence type="ECO:0000256" key="1">
    <source>
        <dbReference type="ARBA" id="ARBA00022737"/>
    </source>
</evidence>
<gene>
    <name evidence="8" type="ORF">BYL167_LOCUS8288</name>
    <name evidence="5" type="ORF">CJN711_LOCUS37081</name>
    <name evidence="7" type="ORF">GIL414_LOCUS6328</name>
    <name evidence="6" type="ORF">KQP761_LOCUS32203</name>
</gene>
<dbReference type="Pfam" id="PF13424">
    <property type="entry name" value="TPR_12"/>
    <property type="match status" value="2"/>
</dbReference>
<dbReference type="Proteomes" id="UP000681720">
    <property type="component" value="Unassembled WGS sequence"/>
</dbReference>
<dbReference type="EMBL" id="CAJOBJ010001790">
    <property type="protein sequence ID" value="CAF3896562.1"/>
    <property type="molecule type" value="Genomic_DNA"/>
</dbReference>
<evidence type="ECO:0000259" key="4">
    <source>
        <dbReference type="Pfam" id="PF03496"/>
    </source>
</evidence>
<dbReference type="PROSITE" id="PS50293">
    <property type="entry name" value="TPR_REGION"/>
    <property type="match status" value="1"/>
</dbReference>
<evidence type="ECO:0000313" key="5">
    <source>
        <dbReference type="EMBL" id="CAF1615095.1"/>
    </source>
</evidence>
<reference evidence="5" key="1">
    <citation type="submission" date="2021-02" db="EMBL/GenBank/DDBJ databases">
        <authorList>
            <person name="Nowell W R."/>
        </authorList>
    </citation>
    <scope>NUCLEOTIDE SEQUENCE</scope>
</reference>
<evidence type="ECO:0000256" key="3">
    <source>
        <dbReference type="PROSITE-ProRule" id="PRU00339"/>
    </source>
</evidence>
<dbReference type="Proteomes" id="UP000681967">
    <property type="component" value="Unassembled WGS sequence"/>
</dbReference>
<dbReference type="SMART" id="SM00028">
    <property type="entry name" value="TPR"/>
    <property type="match status" value="6"/>
</dbReference>
<dbReference type="EMBL" id="CAJNOV010017959">
    <property type="protein sequence ID" value="CAF1615095.1"/>
    <property type="molecule type" value="Genomic_DNA"/>
</dbReference>
<evidence type="ECO:0000313" key="6">
    <source>
        <dbReference type="EMBL" id="CAF1661712.1"/>
    </source>
</evidence>
<dbReference type="Gene3D" id="3.90.176.10">
    <property type="entry name" value="Toxin ADP-ribosyltransferase, Chain A, domain 1"/>
    <property type="match status" value="1"/>
</dbReference>
<comment type="caution">
    <text evidence="5">The sequence shown here is derived from an EMBL/GenBank/DDBJ whole genome shotgun (WGS) entry which is preliminary data.</text>
</comment>
<dbReference type="GO" id="GO:0005576">
    <property type="term" value="C:extracellular region"/>
    <property type="evidence" value="ECO:0007669"/>
    <property type="project" value="InterPro"/>
</dbReference>
<dbReference type="SUPFAM" id="SSF56399">
    <property type="entry name" value="ADP-ribosylation"/>
    <property type="match status" value="1"/>
</dbReference>
<dbReference type="Pfam" id="PF13374">
    <property type="entry name" value="TPR_10"/>
    <property type="match status" value="2"/>
</dbReference>
<dbReference type="OrthoDB" id="5587616at2759"/>
<dbReference type="Proteomes" id="UP000663855">
    <property type="component" value="Unassembled WGS sequence"/>
</dbReference>
<dbReference type="EMBL" id="CAJOBH010002255">
    <property type="protein sequence ID" value="CAF3897464.1"/>
    <property type="molecule type" value="Genomic_DNA"/>
</dbReference>
<name>A0A816BU33_9BILA</name>
<dbReference type="Gene3D" id="1.25.40.10">
    <property type="entry name" value="Tetratricopeptide repeat domain"/>
    <property type="match status" value="2"/>
</dbReference>
<feature type="repeat" description="TPR" evidence="3">
    <location>
        <begin position="616"/>
        <end position="649"/>
    </location>
</feature>
<dbReference type="PROSITE" id="PS50005">
    <property type="entry name" value="TPR"/>
    <property type="match status" value="3"/>
</dbReference>
<evidence type="ECO:0000313" key="9">
    <source>
        <dbReference type="Proteomes" id="UP000663855"/>
    </source>
</evidence>
<dbReference type="InterPro" id="IPR011990">
    <property type="entry name" value="TPR-like_helical_dom_sf"/>
</dbReference>
<sequence>MEIHEDCNLEVLHLIWLDTTKGNLSDNRITLGPYIRAVVNHLKFFEEFNECQKYVQSIADNERILIITDGQSSSKMISYLSEATEIISVYIYTNKSDENIPITCRSSRKIKAISSQFDYLRKQIITDFGDRRQRCCFQVHEPMSINFSNVNPTNHQSSTPPNGQFMFSRLLLDILLRIPASDTNKDELISACQREYAKNPFYLATLNEFKYNYVPDQALLWYTKQSFVYNLLNRALRQQNIELLFLLRFFINDIHEQLQQMQCLEPIRIYRGQVISKDELTLLQNSMGQLISMNLFLSTSISRELALFFLSEYTVSQELQQVLFEIDADPRLDGTRPFADISARSYFPEEAEILMMFGSIFRLESMYEERNSKGGTIYVIRMTFCTDHNENVEVLYQSMKNDLNIQDIGSTNLRDLGNALIEMGKFNEAERYFRRLLRGVSLSQGDTAGCCYGLGEVLRNVGEYERSIEWYQNALEIRLQLLPFSHEHIGDIYNSIGISFSGKCEHKLALEFYTKALTVWKQVYKEDHPRMAWVFNNIAVVYQKQSQHTESLQFLQKSLKISERELPPDHPTIASSVHNIGDAFASLGQYELALEHYERALNIFKMSRPSDHPYIAYTLSSIGLSYENMNEPKKSLEYFQKSMEIFRETLPENHRYRIRAETGLKRLEEKIKQTSM</sequence>
<dbReference type="InterPro" id="IPR003540">
    <property type="entry name" value="ADP-ribosyltransferase"/>
</dbReference>
<dbReference type="AlphaFoldDB" id="A0A816BU33"/>